<evidence type="ECO:0000256" key="8">
    <source>
        <dbReference type="SAM" id="Phobius"/>
    </source>
</evidence>
<comment type="catalytic activity">
    <reaction evidence="1">
        <text>ATP + protein L-histidine = ADP + protein N-phospho-L-histidine.</text>
        <dbReference type="EC" id="2.7.13.3"/>
    </reaction>
</comment>
<feature type="domain" description="HAMP" evidence="10">
    <location>
        <begin position="215"/>
        <end position="267"/>
    </location>
</feature>
<dbReference type="Gene3D" id="1.10.287.130">
    <property type="match status" value="1"/>
</dbReference>
<dbReference type="InterPro" id="IPR003594">
    <property type="entry name" value="HATPase_dom"/>
</dbReference>
<evidence type="ECO:0000256" key="5">
    <source>
        <dbReference type="ARBA" id="ARBA00022679"/>
    </source>
</evidence>
<dbReference type="PROSITE" id="PS50109">
    <property type="entry name" value="HIS_KIN"/>
    <property type="match status" value="1"/>
</dbReference>
<dbReference type="Gene3D" id="3.30.565.10">
    <property type="entry name" value="Histidine kinase-like ATPase, C-terminal domain"/>
    <property type="match status" value="1"/>
</dbReference>
<keyword evidence="7" id="KW-0902">Two-component regulatory system</keyword>
<accession>A0A150S903</accession>
<keyword evidence="5" id="KW-0808">Transferase</keyword>
<keyword evidence="6" id="KW-0418">Kinase</keyword>
<comment type="caution">
    <text evidence="11">The sequence shown here is derived from an EMBL/GenBank/DDBJ whole genome shotgun (WGS) entry which is preliminary data.</text>
</comment>
<keyword evidence="8" id="KW-0472">Membrane</keyword>
<gene>
    <name evidence="11" type="ORF">BE18_31805</name>
</gene>
<name>A0A150S903_SORCE</name>
<dbReference type="EC" id="2.7.13.3" evidence="3"/>
<dbReference type="SMART" id="SM00388">
    <property type="entry name" value="HisKA"/>
    <property type="match status" value="1"/>
</dbReference>
<dbReference type="PROSITE" id="PS50885">
    <property type="entry name" value="HAMP"/>
    <property type="match status" value="1"/>
</dbReference>
<keyword evidence="8" id="KW-1133">Transmembrane helix</keyword>
<reference evidence="11 12" key="1">
    <citation type="submission" date="2014-02" db="EMBL/GenBank/DDBJ databases">
        <title>The small core and large imbalanced accessory genome model reveals a collaborative survival strategy of Sorangium cellulosum strains in nature.</title>
        <authorList>
            <person name="Han K."/>
            <person name="Peng R."/>
            <person name="Blom J."/>
            <person name="Li Y.-Z."/>
        </authorList>
    </citation>
    <scope>NUCLEOTIDE SEQUENCE [LARGE SCALE GENOMIC DNA]</scope>
    <source>
        <strain evidence="11 12">So0149</strain>
    </source>
</reference>
<keyword evidence="8" id="KW-0812">Transmembrane</keyword>
<feature type="domain" description="Histidine kinase" evidence="9">
    <location>
        <begin position="275"/>
        <end position="489"/>
    </location>
</feature>
<dbReference type="FunFam" id="1.10.287.130:FF:000001">
    <property type="entry name" value="Two-component sensor histidine kinase"/>
    <property type="match status" value="1"/>
</dbReference>
<evidence type="ECO:0000313" key="12">
    <source>
        <dbReference type="Proteomes" id="UP000075515"/>
    </source>
</evidence>
<dbReference type="InterPro" id="IPR005467">
    <property type="entry name" value="His_kinase_dom"/>
</dbReference>
<dbReference type="InterPro" id="IPR036890">
    <property type="entry name" value="HATPase_C_sf"/>
</dbReference>
<dbReference type="PANTHER" id="PTHR43547:SF2">
    <property type="entry name" value="HYBRID SIGNAL TRANSDUCTION HISTIDINE KINASE C"/>
    <property type="match status" value="1"/>
</dbReference>
<organism evidence="11 12">
    <name type="scientific">Sorangium cellulosum</name>
    <name type="common">Polyangium cellulosum</name>
    <dbReference type="NCBI Taxonomy" id="56"/>
    <lineage>
        <taxon>Bacteria</taxon>
        <taxon>Pseudomonadati</taxon>
        <taxon>Myxococcota</taxon>
        <taxon>Polyangia</taxon>
        <taxon>Polyangiales</taxon>
        <taxon>Polyangiaceae</taxon>
        <taxon>Sorangium</taxon>
    </lineage>
</organism>
<proteinExistence type="predicted"/>
<dbReference type="Pfam" id="PF00512">
    <property type="entry name" value="HisKA"/>
    <property type="match status" value="1"/>
</dbReference>
<dbReference type="InterPro" id="IPR003661">
    <property type="entry name" value="HisK_dim/P_dom"/>
</dbReference>
<dbReference type="SMART" id="SM00387">
    <property type="entry name" value="HATPase_c"/>
    <property type="match status" value="1"/>
</dbReference>
<evidence type="ECO:0000256" key="2">
    <source>
        <dbReference type="ARBA" id="ARBA00004370"/>
    </source>
</evidence>
<dbReference type="Pfam" id="PF02518">
    <property type="entry name" value="HATPase_c"/>
    <property type="match status" value="1"/>
</dbReference>
<sequence length="489" mass="54286">MGMSIGRRLSLLVLSELLLAALGIVVSIVAFRRLSAETAYLRHYIFEPFVVINSGIESSNALFALLARPSANVPEQARRPIMELRFFIDRYQRDWLTATSTLPEAIHLRVALERAGKLKLLEEERDAANIVASVVASLERTTGLAGPAPAAPSVHRTDVEDLSAALVRLNKINLRYMEVAYVAYEHNRQIIFLVFLAVGLGGVTAASLFGLAVRRAIVPRIRRMVSAVQRFRELGVYEPLESLGDDELAVLAHTLNTSFKTIAERDKERDRFLAVAAHELKTPLTIMKGFSQVALAQRNDAAVRERALAIIDRQATRLARLVQDLLWSARMSGGELPFKPRAIDVEDLARRVIGEFELVAKDHVIRLVPRGDAHLLGDPELLEEALWSLLVQAVAVAMERDPVLVTIDAASASRVLITIEVRGGKDLPEDLEKLLEPFAVVTFEGRRDEPRSTGIGLHLVQGIARLHGASFRIERRPGDLMVFSLELRR</sequence>
<dbReference type="EMBL" id="JEMC01004140">
    <property type="protein sequence ID" value="KYF75473.1"/>
    <property type="molecule type" value="Genomic_DNA"/>
</dbReference>
<dbReference type="Proteomes" id="UP000075515">
    <property type="component" value="Unassembled WGS sequence"/>
</dbReference>
<evidence type="ECO:0000259" key="9">
    <source>
        <dbReference type="PROSITE" id="PS50109"/>
    </source>
</evidence>
<dbReference type="CDD" id="cd00082">
    <property type="entry name" value="HisKA"/>
    <property type="match status" value="1"/>
</dbReference>
<evidence type="ECO:0000256" key="4">
    <source>
        <dbReference type="ARBA" id="ARBA00022553"/>
    </source>
</evidence>
<evidence type="ECO:0000256" key="7">
    <source>
        <dbReference type="ARBA" id="ARBA00023012"/>
    </source>
</evidence>
<evidence type="ECO:0000256" key="6">
    <source>
        <dbReference type="ARBA" id="ARBA00022777"/>
    </source>
</evidence>
<dbReference type="SUPFAM" id="SSF55874">
    <property type="entry name" value="ATPase domain of HSP90 chaperone/DNA topoisomerase II/histidine kinase"/>
    <property type="match status" value="1"/>
</dbReference>
<dbReference type="InterPro" id="IPR036097">
    <property type="entry name" value="HisK_dim/P_sf"/>
</dbReference>
<comment type="subcellular location">
    <subcellularLocation>
        <location evidence="2">Membrane</location>
    </subcellularLocation>
</comment>
<feature type="transmembrane region" description="Helical" evidence="8">
    <location>
        <begin position="190"/>
        <end position="213"/>
    </location>
</feature>
<dbReference type="GO" id="GO:0016020">
    <property type="term" value="C:membrane"/>
    <property type="evidence" value="ECO:0007669"/>
    <property type="project" value="UniProtKB-SubCell"/>
</dbReference>
<dbReference type="InterPro" id="IPR003660">
    <property type="entry name" value="HAMP_dom"/>
</dbReference>
<dbReference type="SUPFAM" id="SSF47384">
    <property type="entry name" value="Homodimeric domain of signal transducing histidine kinase"/>
    <property type="match status" value="1"/>
</dbReference>
<evidence type="ECO:0000259" key="10">
    <source>
        <dbReference type="PROSITE" id="PS50885"/>
    </source>
</evidence>
<evidence type="ECO:0000313" key="11">
    <source>
        <dbReference type="EMBL" id="KYF75473.1"/>
    </source>
</evidence>
<dbReference type="Gene3D" id="6.10.340.10">
    <property type="match status" value="1"/>
</dbReference>
<evidence type="ECO:0000256" key="1">
    <source>
        <dbReference type="ARBA" id="ARBA00000085"/>
    </source>
</evidence>
<evidence type="ECO:0000256" key="3">
    <source>
        <dbReference type="ARBA" id="ARBA00012438"/>
    </source>
</evidence>
<dbReference type="AlphaFoldDB" id="A0A150S903"/>
<dbReference type="PANTHER" id="PTHR43547">
    <property type="entry name" value="TWO-COMPONENT HISTIDINE KINASE"/>
    <property type="match status" value="1"/>
</dbReference>
<dbReference type="GO" id="GO:0000155">
    <property type="term" value="F:phosphorelay sensor kinase activity"/>
    <property type="evidence" value="ECO:0007669"/>
    <property type="project" value="InterPro"/>
</dbReference>
<protein>
    <recommendedName>
        <fullName evidence="3">histidine kinase</fullName>
        <ecNumber evidence="3">2.7.13.3</ecNumber>
    </recommendedName>
</protein>
<keyword evidence="4" id="KW-0597">Phosphoprotein</keyword>